<dbReference type="AlphaFoldDB" id="A0A9N9R1F6"/>
<dbReference type="GO" id="GO:0043139">
    <property type="term" value="F:5'-3' DNA helicase activity"/>
    <property type="evidence" value="ECO:0007669"/>
    <property type="project" value="UniProtKB-EC"/>
</dbReference>
<dbReference type="InterPro" id="IPR010285">
    <property type="entry name" value="DNA_helicase_pif1-like_DEAD"/>
</dbReference>
<evidence type="ECO:0000259" key="2">
    <source>
        <dbReference type="Pfam" id="PF05970"/>
    </source>
</evidence>
<dbReference type="GO" id="GO:0006310">
    <property type="term" value="P:DNA recombination"/>
    <property type="evidence" value="ECO:0007669"/>
    <property type="project" value="UniProtKB-KW"/>
</dbReference>
<organism evidence="3 4">
    <name type="scientific">Diatraea saccharalis</name>
    <name type="common">sugarcane borer</name>
    <dbReference type="NCBI Taxonomy" id="40085"/>
    <lineage>
        <taxon>Eukaryota</taxon>
        <taxon>Metazoa</taxon>
        <taxon>Ecdysozoa</taxon>
        <taxon>Arthropoda</taxon>
        <taxon>Hexapoda</taxon>
        <taxon>Insecta</taxon>
        <taxon>Pterygota</taxon>
        <taxon>Neoptera</taxon>
        <taxon>Endopterygota</taxon>
        <taxon>Lepidoptera</taxon>
        <taxon>Glossata</taxon>
        <taxon>Ditrysia</taxon>
        <taxon>Pyraloidea</taxon>
        <taxon>Crambidae</taxon>
        <taxon>Crambinae</taxon>
        <taxon>Diatraea</taxon>
    </lineage>
</organism>
<reference evidence="3" key="2">
    <citation type="submission" date="2022-10" db="EMBL/GenBank/DDBJ databases">
        <authorList>
            <consortium name="ENA_rothamsted_submissions"/>
            <consortium name="culmorum"/>
            <person name="King R."/>
        </authorList>
    </citation>
    <scope>NUCLEOTIDE SEQUENCE</scope>
</reference>
<dbReference type="SUPFAM" id="SSF52540">
    <property type="entry name" value="P-loop containing nucleoside triphosphate hydrolases"/>
    <property type="match status" value="1"/>
</dbReference>
<dbReference type="EMBL" id="OU893349">
    <property type="protein sequence ID" value="CAG9787600.1"/>
    <property type="molecule type" value="Genomic_DNA"/>
</dbReference>
<evidence type="ECO:0000256" key="1">
    <source>
        <dbReference type="RuleBase" id="RU363044"/>
    </source>
</evidence>
<feature type="domain" description="DNA helicase Pif1-like DEAD-box helicase" evidence="2">
    <location>
        <begin position="264"/>
        <end position="383"/>
    </location>
</feature>
<keyword evidence="1" id="KW-0227">DNA damage</keyword>
<dbReference type="Pfam" id="PF05970">
    <property type="entry name" value="PIF1"/>
    <property type="match status" value="1"/>
</dbReference>
<keyword evidence="1" id="KW-0347">Helicase</keyword>
<keyword evidence="4" id="KW-1185">Reference proteome</keyword>
<dbReference type="PANTHER" id="PTHR10492:SF57">
    <property type="entry name" value="ATP-DEPENDENT DNA HELICASE"/>
    <property type="match status" value="1"/>
</dbReference>
<keyword evidence="1" id="KW-0067">ATP-binding</keyword>
<keyword evidence="1" id="KW-0233">DNA recombination</keyword>
<accession>A0A9N9R1F6</accession>
<dbReference type="GO" id="GO:0006281">
    <property type="term" value="P:DNA repair"/>
    <property type="evidence" value="ECO:0007669"/>
    <property type="project" value="UniProtKB-KW"/>
</dbReference>
<gene>
    <name evidence="3" type="ORF">DIATSA_LOCUS5469</name>
</gene>
<protein>
    <recommendedName>
        <fullName evidence="1">ATP-dependent DNA helicase</fullName>
        <ecNumber evidence="1">5.6.2.3</ecNumber>
    </recommendedName>
</protein>
<keyword evidence="1" id="KW-0234">DNA repair</keyword>
<comment type="cofactor">
    <cofactor evidence="1">
        <name>Mg(2+)</name>
        <dbReference type="ChEBI" id="CHEBI:18420"/>
    </cofactor>
</comment>
<keyword evidence="1" id="KW-0547">Nucleotide-binding</keyword>
<dbReference type="Gene3D" id="3.40.50.300">
    <property type="entry name" value="P-loop containing nucleotide triphosphate hydrolases"/>
    <property type="match status" value="1"/>
</dbReference>
<dbReference type="PANTHER" id="PTHR10492">
    <property type="match status" value="1"/>
</dbReference>
<dbReference type="Proteomes" id="UP001153714">
    <property type="component" value="Chromosome 18"/>
</dbReference>
<dbReference type="GO" id="GO:0005524">
    <property type="term" value="F:ATP binding"/>
    <property type="evidence" value="ECO:0007669"/>
    <property type="project" value="UniProtKB-KW"/>
</dbReference>
<comment type="similarity">
    <text evidence="1">Belongs to the helicase family.</text>
</comment>
<reference evidence="3" key="1">
    <citation type="submission" date="2021-12" db="EMBL/GenBank/DDBJ databases">
        <authorList>
            <person name="King R."/>
        </authorList>
    </citation>
    <scope>NUCLEOTIDE SEQUENCE</scope>
</reference>
<sequence>MAVIGIGAENSNDEVTQYQMGRYVSSNEAVWRIFSFPIHERHPSVVHLAVHLENGQRVYFTAQNAVQRAAQPPSTTLTSFFETCQNDDFAQTLLYSEMPGINPQGDSYDGNKENQFQDIQIEACQRLQLLENDAHWDQTLNDAVISSHAHQIRTLFSIIISTCFPSNPIDLWIKYKDYMCDDILYQIRNRMGNPSIQISEEIYNEALISIEDMCLIMSNKLLIQLGLTAPNRPMHDAFNQELHREKLYDLNALKELIQTNLPLLNEQQKYVFETLMKVTNDETGGIYFLDAPGGTGKTFLISLILATIRSQNKIALALASSGIAATLLEGGRTAHSALKLPLNMQSNETPTCNVSKNSAIAKVLQQCKLIVWDECTMAHKNLWRL</sequence>
<dbReference type="EC" id="5.6.2.3" evidence="1"/>
<name>A0A9N9R1F6_9NEOP</name>
<proteinExistence type="inferred from homology"/>
<dbReference type="InterPro" id="IPR027417">
    <property type="entry name" value="P-loop_NTPase"/>
</dbReference>
<evidence type="ECO:0000313" key="4">
    <source>
        <dbReference type="Proteomes" id="UP001153714"/>
    </source>
</evidence>
<evidence type="ECO:0000313" key="3">
    <source>
        <dbReference type="EMBL" id="CAG9787600.1"/>
    </source>
</evidence>
<dbReference type="GO" id="GO:0000723">
    <property type="term" value="P:telomere maintenance"/>
    <property type="evidence" value="ECO:0007669"/>
    <property type="project" value="InterPro"/>
</dbReference>
<keyword evidence="1" id="KW-0378">Hydrolase</keyword>
<dbReference type="OrthoDB" id="1728974at2759"/>
<comment type="catalytic activity">
    <reaction evidence="1">
        <text>ATP + H2O = ADP + phosphate + H(+)</text>
        <dbReference type="Rhea" id="RHEA:13065"/>
        <dbReference type="ChEBI" id="CHEBI:15377"/>
        <dbReference type="ChEBI" id="CHEBI:15378"/>
        <dbReference type="ChEBI" id="CHEBI:30616"/>
        <dbReference type="ChEBI" id="CHEBI:43474"/>
        <dbReference type="ChEBI" id="CHEBI:456216"/>
        <dbReference type="EC" id="5.6.2.3"/>
    </reaction>
</comment>
<dbReference type="GO" id="GO:0016787">
    <property type="term" value="F:hydrolase activity"/>
    <property type="evidence" value="ECO:0007669"/>
    <property type="project" value="UniProtKB-KW"/>
</dbReference>